<dbReference type="OrthoDB" id="747111at2759"/>
<evidence type="ECO:0000313" key="3">
    <source>
        <dbReference type="Proteomes" id="UP000008311"/>
    </source>
</evidence>
<reference evidence="3" key="1">
    <citation type="journal article" date="2010" name="Nat. Biotechnol.">
        <title>Draft genome sequence of the oilseed species Ricinus communis.</title>
        <authorList>
            <person name="Chan A.P."/>
            <person name="Crabtree J."/>
            <person name="Zhao Q."/>
            <person name="Lorenzi H."/>
            <person name="Orvis J."/>
            <person name="Puiu D."/>
            <person name="Melake-Berhan A."/>
            <person name="Jones K.M."/>
            <person name="Redman J."/>
            <person name="Chen G."/>
            <person name="Cahoon E.B."/>
            <person name="Gedil M."/>
            <person name="Stanke M."/>
            <person name="Haas B.J."/>
            <person name="Wortman J.R."/>
            <person name="Fraser-Liggett C.M."/>
            <person name="Ravel J."/>
            <person name="Rabinowicz P.D."/>
        </authorList>
    </citation>
    <scope>NUCLEOTIDE SEQUENCE [LARGE SCALE GENOMIC DNA]</scope>
    <source>
        <strain evidence="3">cv. Hale</strain>
    </source>
</reference>
<dbReference type="InParanoid" id="B9T1F6"/>
<dbReference type="eggNOG" id="ENOG502SD43">
    <property type="taxonomic scope" value="Eukaryota"/>
</dbReference>
<feature type="region of interest" description="Disordered" evidence="1">
    <location>
        <begin position="32"/>
        <end position="62"/>
    </location>
</feature>
<evidence type="ECO:0000256" key="1">
    <source>
        <dbReference type="SAM" id="MobiDB-lite"/>
    </source>
</evidence>
<dbReference type="Proteomes" id="UP000008311">
    <property type="component" value="Unassembled WGS sequence"/>
</dbReference>
<accession>B9T1F6</accession>
<dbReference type="PANTHER" id="PTHR33983:SF16">
    <property type="match status" value="1"/>
</dbReference>
<dbReference type="EMBL" id="EQ974338">
    <property type="protein sequence ID" value="EEF30308.1"/>
    <property type="molecule type" value="Genomic_DNA"/>
</dbReference>
<protein>
    <submittedName>
        <fullName evidence="2">Uncharacterized protein</fullName>
    </submittedName>
</protein>
<dbReference type="AlphaFoldDB" id="B9T1F6"/>
<dbReference type="OMA" id="PNTDACH"/>
<organism evidence="2 3">
    <name type="scientific">Ricinus communis</name>
    <name type="common">Castor bean</name>
    <dbReference type="NCBI Taxonomy" id="3988"/>
    <lineage>
        <taxon>Eukaryota</taxon>
        <taxon>Viridiplantae</taxon>
        <taxon>Streptophyta</taxon>
        <taxon>Embryophyta</taxon>
        <taxon>Tracheophyta</taxon>
        <taxon>Spermatophyta</taxon>
        <taxon>Magnoliopsida</taxon>
        <taxon>eudicotyledons</taxon>
        <taxon>Gunneridae</taxon>
        <taxon>Pentapetalae</taxon>
        <taxon>rosids</taxon>
        <taxon>fabids</taxon>
        <taxon>Malpighiales</taxon>
        <taxon>Euphorbiaceae</taxon>
        <taxon>Acalyphoideae</taxon>
        <taxon>Acalypheae</taxon>
        <taxon>Ricinus</taxon>
    </lineage>
</organism>
<sequence length="84" mass="9320">MVRYVEFLDALRIAGRFYSHCPQTARIYYHPPLPSSSSDDHHHHHEHALSVSSMTDAPVQGSTSCGAKAAKGFDTTDLIFYSVV</sequence>
<name>B9T1F6_RICCO</name>
<dbReference type="PANTHER" id="PTHR33983">
    <property type="entry name" value="OS07G0185900 PROTEIN"/>
    <property type="match status" value="1"/>
</dbReference>
<proteinExistence type="predicted"/>
<keyword evidence="3" id="KW-1185">Reference proteome</keyword>
<gene>
    <name evidence="2" type="ORF">RCOM_0373650</name>
</gene>
<evidence type="ECO:0000313" key="2">
    <source>
        <dbReference type="EMBL" id="EEF30308.1"/>
    </source>
</evidence>
<dbReference type="STRING" id="3988.B9T1F6"/>